<dbReference type="AlphaFoldDB" id="A0A9P0Q8N5"/>
<accession>A0A9P0Q8N5</accession>
<organism evidence="5 6">
    <name type="scientific">Acanthoscelides obtectus</name>
    <name type="common">Bean weevil</name>
    <name type="synonym">Bruchus obtectus</name>
    <dbReference type="NCBI Taxonomy" id="200917"/>
    <lineage>
        <taxon>Eukaryota</taxon>
        <taxon>Metazoa</taxon>
        <taxon>Ecdysozoa</taxon>
        <taxon>Arthropoda</taxon>
        <taxon>Hexapoda</taxon>
        <taxon>Insecta</taxon>
        <taxon>Pterygota</taxon>
        <taxon>Neoptera</taxon>
        <taxon>Endopterygota</taxon>
        <taxon>Coleoptera</taxon>
        <taxon>Polyphaga</taxon>
        <taxon>Cucujiformia</taxon>
        <taxon>Chrysomeloidea</taxon>
        <taxon>Chrysomelidae</taxon>
        <taxon>Bruchinae</taxon>
        <taxon>Bruchini</taxon>
        <taxon>Acanthoscelides</taxon>
    </lineage>
</organism>
<dbReference type="EMBL" id="CAKOFQ010008314">
    <property type="protein sequence ID" value="CAH2013340.1"/>
    <property type="molecule type" value="Genomic_DNA"/>
</dbReference>
<keyword evidence="6" id="KW-1185">Reference proteome</keyword>
<dbReference type="InterPro" id="IPR052315">
    <property type="entry name" value="MORN4"/>
</dbReference>
<reference evidence="5" key="1">
    <citation type="submission" date="2022-03" db="EMBL/GenBank/DDBJ databases">
        <authorList>
            <person name="Sayadi A."/>
        </authorList>
    </citation>
    <scope>NUCLEOTIDE SEQUENCE</scope>
</reference>
<keyword evidence="2" id="KW-0677">Repeat</keyword>
<dbReference type="PANTHER" id="PTHR46614">
    <property type="entry name" value="MORN REPEAT-CONTAINING PROTEIN 4"/>
    <property type="match status" value="1"/>
</dbReference>
<comment type="caution">
    <text evidence="5">The sequence shown here is derived from an EMBL/GenBank/DDBJ whole genome shotgun (WGS) entry which is preliminary data.</text>
</comment>
<dbReference type="SUPFAM" id="SSF82185">
    <property type="entry name" value="Histone H3 K4-specific methyltransferase SET7/9 N-terminal domain"/>
    <property type="match status" value="1"/>
</dbReference>
<sequence length="158" mass="17794">MSEKSLPVVAKGGKRYTDGTSYVGDWDSEGRRQGEGHISFPDGIRYDGSFEQGLFSGFGVLTFPDGAKYEGEFFQGWFHGYGIFWRADGTRHEGEFRGGKIWGLGLTTFGDNTNGFPRNEGFFQDCQLKKLMKCPEVIQKAQKIAFMARNRFITNADM</sequence>
<dbReference type="OrthoDB" id="406044at2759"/>
<dbReference type="Proteomes" id="UP001152888">
    <property type="component" value="Unassembled WGS sequence"/>
</dbReference>
<evidence type="ECO:0000256" key="2">
    <source>
        <dbReference type="ARBA" id="ARBA00022737"/>
    </source>
</evidence>
<evidence type="ECO:0000313" key="5">
    <source>
        <dbReference type="EMBL" id="CAH2013340.1"/>
    </source>
</evidence>
<dbReference type="SMART" id="SM00698">
    <property type="entry name" value="MORN"/>
    <property type="match status" value="4"/>
</dbReference>
<dbReference type="Gene3D" id="2.20.110.10">
    <property type="entry name" value="Histone H3 K4-specific methyltransferase SET7/9 N-terminal domain"/>
    <property type="match status" value="2"/>
</dbReference>
<gene>
    <name evidence="4" type="ORF">ACAOBT_LOCUS30886</name>
    <name evidence="5" type="ORF">ACAOBT_LOCUS33410</name>
</gene>
<comment type="subcellular location">
    <subcellularLocation>
        <location evidence="1">Cell projection</location>
    </subcellularLocation>
</comment>
<evidence type="ECO:0000256" key="1">
    <source>
        <dbReference type="ARBA" id="ARBA00004316"/>
    </source>
</evidence>
<keyword evidence="3" id="KW-0966">Cell projection</keyword>
<dbReference type="EMBL" id="CAKOFQ010007883">
    <property type="protein sequence ID" value="CAH2009464.1"/>
    <property type="molecule type" value="Genomic_DNA"/>
</dbReference>
<dbReference type="InterPro" id="IPR003409">
    <property type="entry name" value="MORN"/>
</dbReference>
<evidence type="ECO:0000256" key="3">
    <source>
        <dbReference type="ARBA" id="ARBA00023273"/>
    </source>
</evidence>
<evidence type="ECO:0008006" key="7">
    <source>
        <dbReference type="Google" id="ProtNLM"/>
    </source>
</evidence>
<evidence type="ECO:0000313" key="6">
    <source>
        <dbReference type="Proteomes" id="UP001152888"/>
    </source>
</evidence>
<evidence type="ECO:0000313" key="4">
    <source>
        <dbReference type="EMBL" id="CAH2009464.1"/>
    </source>
</evidence>
<dbReference type="GO" id="GO:0042995">
    <property type="term" value="C:cell projection"/>
    <property type="evidence" value="ECO:0007669"/>
    <property type="project" value="UniProtKB-SubCell"/>
</dbReference>
<name>A0A9P0Q8N5_ACAOB</name>
<dbReference type="Pfam" id="PF02493">
    <property type="entry name" value="MORN"/>
    <property type="match status" value="4"/>
</dbReference>
<dbReference type="PANTHER" id="PTHR46614:SF1">
    <property type="entry name" value="MORN REPEAT-CONTAINING PROTEIN 4"/>
    <property type="match status" value="1"/>
</dbReference>
<dbReference type="GO" id="GO:0048678">
    <property type="term" value="P:response to axon injury"/>
    <property type="evidence" value="ECO:0007669"/>
    <property type="project" value="TreeGrafter"/>
</dbReference>
<protein>
    <recommendedName>
        <fullName evidence="7">MORN repeat-containing protein 4</fullName>
    </recommendedName>
</protein>
<proteinExistence type="predicted"/>